<dbReference type="GO" id="GO:0005829">
    <property type="term" value="C:cytosol"/>
    <property type="evidence" value="ECO:0007669"/>
    <property type="project" value="TreeGrafter"/>
</dbReference>
<sequence length="396" mass="42584">MLTYLEALALVLAQRLALGHERVTLEAAQGRVLSAPLLADRDHPPFDRVAMDGIAIHYAAYAAGQRNFPVAWLQAAGDAPRPLEDITRCVEIMTGAALPPGCTTVVRYEDLEAGEGTFRLPEGLEDGAHLHRRGKDSLAGAMLAPAGQRIGVAEIGMLATCGYAGVEVSKRPRVMVVATGNELVPVSEVPLPHQIRQSNLYQVGALLAGQGLQPTLKHLRDDPELIRSALAQALEDYEVIVLSGGVSMGKLDFIPQVLRELGVRQLLHGVAQRPGKPLWVGRRGETMVFGLPGNPVSTLCCAVHYVLPFLMAQAGLPPPPPEYAQLTEDCHFAAPLTLFQLVALRSDAATGTLLATPTRNAGSGDSTSLLRSAAFLELPPDRAHFRRGEVFPLRRW</sequence>
<dbReference type="GO" id="GO:0061599">
    <property type="term" value="F:molybdopterin molybdotransferase activity"/>
    <property type="evidence" value="ECO:0007669"/>
    <property type="project" value="UniProtKB-UniRule"/>
</dbReference>
<comment type="function">
    <text evidence="1 6">Catalyzes the insertion of molybdate into adenylated molybdopterin with the concomitant release of AMP.</text>
</comment>
<dbReference type="SUPFAM" id="SSF63882">
    <property type="entry name" value="MoeA N-terminal region -like"/>
    <property type="match status" value="1"/>
</dbReference>
<dbReference type="SUPFAM" id="SSF53218">
    <property type="entry name" value="Molybdenum cofactor biosynthesis proteins"/>
    <property type="match status" value="1"/>
</dbReference>
<accession>A0A923T774</accession>
<evidence type="ECO:0000313" key="9">
    <source>
        <dbReference type="Proteomes" id="UP000650081"/>
    </source>
</evidence>
<dbReference type="Pfam" id="PF00994">
    <property type="entry name" value="MoCF_biosynth"/>
    <property type="match status" value="1"/>
</dbReference>
<gene>
    <name evidence="8" type="ORF">H9S92_03840</name>
</gene>
<comment type="catalytic activity">
    <reaction evidence="5">
        <text>adenylyl-molybdopterin + molybdate = Mo-molybdopterin + AMP + H(+)</text>
        <dbReference type="Rhea" id="RHEA:35047"/>
        <dbReference type="ChEBI" id="CHEBI:15378"/>
        <dbReference type="ChEBI" id="CHEBI:36264"/>
        <dbReference type="ChEBI" id="CHEBI:62727"/>
        <dbReference type="ChEBI" id="CHEBI:71302"/>
        <dbReference type="ChEBI" id="CHEBI:456215"/>
        <dbReference type="EC" id="2.10.1.1"/>
    </reaction>
</comment>
<dbReference type="SMART" id="SM00852">
    <property type="entry name" value="MoCF_biosynth"/>
    <property type="match status" value="1"/>
</dbReference>
<proteinExistence type="inferred from homology"/>
<keyword evidence="6" id="KW-0479">Metal-binding</keyword>
<dbReference type="Pfam" id="PF03453">
    <property type="entry name" value="MoeA_N"/>
    <property type="match status" value="1"/>
</dbReference>
<keyword evidence="6" id="KW-0808">Transferase</keyword>
<dbReference type="InterPro" id="IPR036425">
    <property type="entry name" value="MoaB/Mog-like_dom_sf"/>
</dbReference>
<dbReference type="PANTHER" id="PTHR10192">
    <property type="entry name" value="MOLYBDOPTERIN BIOSYNTHESIS PROTEIN"/>
    <property type="match status" value="1"/>
</dbReference>
<evidence type="ECO:0000256" key="6">
    <source>
        <dbReference type="RuleBase" id="RU365090"/>
    </source>
</evidence>
<dbReference type="SUPFAM" id="SSF63867">
    <property type="entry name" value="MoeA C-terminal domain-like"/>
    <property type="match status" value="1"/>
</dbReference>
<comment type="cofactor">
    <cofactor evidence="6">
        <name>Mg(2+)</name>
        <dbReference type="ChEBI" id="CHEBI:18420"/>
    </cofactor>
</comment>
<dbReference type="NCBIfam" id="TIGR00177">
    <property type="entry name" value="molyb_syn"/>
    <property type="match status" value="1"/>
</dbReference>
<dbReference type="InterPro" id="IPR008284">
    <property type="entry name" value="MoCF_biosynth_CS"/>
</dbReference>
<dbReference type="Gene3D" id="2.40.340.10">
    <property type="entry name" value="MoeA, C-terminal, domain IV"/>
    <property type="match status" value="1"/>
</dbReference>
<dbReference type="InterPro" id="IPR005111">
    <property type="entry name" value="MoeA_C_domain_IV"/>
</dbReference>
<dbReference type="GO" id="GO:0006777">
    <property type="term" value="P:Mo-molybdopterin cofactor biosynthetic process"/>
    <property type="evidence" value="ECO:0007669"/>
    <property type="project" value="UniProtKB-UniRule"/>
</dbReference>
<keyword evidence="6" id="KW-0460">Magnesium</keyword>
<name>A0A923T774_9BACT</name>
<dbReference type="PANTHER" id="PTHR10192:SF5">
    <property type="entry name" value="GEPHYRIN"/>
    <property type="match status" value="1"/>
</dbReference>
<dbReference type="Gene3D" id="2.170.190.11">
    <property type="entry name" value="Molybdopterin biosynthesis moea protein, domain 3"/>
    <property type="match status" value="1"/>
</dbReference>
<comment type="pathway">
    <text evidence="2 6">Cofactor biosynthesis; molybdopterin biosynthesis.</text>
</comment>
<dbReference type="EC" id="2.10.1.1" evidence="6"/>
<dbReference type="Proteomes" id="UP000650081">
    <property type="component" value="Unassembled WGS sequence"/>
</dbReference>
<evidence type="ECO:0000259" key="7">
    <source>
        <dbReference type="SMART" id="SM00852"/>
    </source>
</evidence>
<dbReference type="Gene3D" id="3.90.105.10">
    <property type="entry name" value="Molybdopterin biosynthesis moea protein, domain 2"/>
    <property type="match status" value="1"/>
</dbReference>
<evidence type="ECO:0000256" key="2">
    <source>
        <dbReference type="ARBA" id="ARBA00005046"/>
    </source>
</evidence>
<dbReference type="InterPro" id="IPR036135">
    <property type="entry name" value="MoeA_linker/N_sf"/>
</dbReference>
<evidence type="ECO:0000256" key="5">
    <source>
        <dbReference type="ARBA" id="ARBA00047317"/>
    </source>
</evidence>
<keyword evidence="4 6" id="KW-0501">Molybdenum cofactor biosynthesis</keyword>
<evidence type="ECO:0000256" key="1">
    <source>
        <dbReference type="ARBA" id="ARBA00002901"/>
    </source>
</evidence>
<evidence type="ECO:0000256" key="4">
    <source>
        <dbReference type="ARBA" id="ARBA00023150"/>
    </source>
</evidence>
<dbReference type="GO" id="GO:0046872">
    <property type="term" value="F:metal ion binding"/>
    <property type="evidence" value="ECO:0007669"/>
    <property type="project" value="UniProtKB-UniRule"/>
</dbReference>
<keyword evidence="6" id="KW-0500">Molybdenum</keyword>
<reference evidence="8" key="1">
    <citation type="submission" date="2020-08" db="EMBL/GenBank/DDBJ databases">
        <title>Lewinella bacteria from marine environments.</title>
        <authorList>
            <person name="Zhong Y."/>
        </authorList>
    </citation>
    <scope>NUCLEOTIDE SEQUENCE</scope>
    <source>
        <strain evidence="8">KCTC 42187</strain>
    </source>
</reference>
<dbReference type="EMBL" id="JACSIT010000061">
    <property type="protein sequence ID" value="MBC6993279.1"/>
    <property type="molecule type" value="Genomic_DNA"/>
</dbReference>
<protein>
    <recommendedName>
        <fullName evidence="6">Molybdopterin molybdenumtransferase</fullName>
        <ecNumber evidence="6">2.10.1.1</ecNumber>
    </recommendedName>
</protein>
<dbReference type="AlphaFoldDB" id="A0A923T774"/>
<dbReference type="Pfam" id="PF03454">
    <property type="entry name" value="MoeA_C"/>
    <property type="match status" value="1"/>
</dbReference>
<organism evidence="8 9">
    <name type="scientific">Neolewinella lacunae</name>
    <dbReference type="NCBI Taxonomy" id="1517758"/>
    <lineage>
        <taxon>Bacteria</taxon>
        <taxon>Pseudomonadati</taxon>
        <taxon>Bacteroidota</taxon>
        <taxon>Saprospiria</taxon>
        <taxon>Saprospirales</taxon>
        <taxon>Lewinellaceae</taxon>
        <taxon>Neolewinella</taxon>
    </lineage>
</organism>
<dbReference type="CDD" id="cd00887">
    <property type="entry name" value="MoeA"/>
    <property type="match status" value="1"/>
</dbReference>
<feature type="domain" description="MoaB/Mog" evidence="7">
    <location>
        <begin position="175"/>
        <end position="312"/>
    </location>
</feature>
<dbReference type="Gene3D" id="3.40.980.10">
    <property type="entry name" value="MoaB/Mog-like domain"/>
    <property type="match status" value="1"/>
</dbReference>
<evidence type="ECO:0000256" key="3">
    <source>
        <dbReference type="ARBA" id="ARBA00010763"/>
    </source>
</evidence>
<comment type="caution">
    <text evidence="8">The sequence shown here is derived from an EMBL/GenBank/DDBJ whole genome shotgun (WGS) entry which is preliminary data.</text>
</comment>
<dbReference type="InterPro" id="IPR005110">
    <property type="entry name" value="MoeA_linker/N"/>
</dbReference>
<dbReference type="InterPro" id="IPR036688">
    <property type="entry name" value="MoeA_C_domain_IV_sf"/>
</dbReference>
<dbReference type="InterPro" id="IPR038987">
    <property type="entry name" value="MoeA-like"/>
</dbReference>
<dbReference type="PROSITE" id="PS01079">
    <property type="entry name" value="MOCF_BIOSYNTHESIS_2"/>
    <property type="match status" value="1"/>
</dbReference>
<keyword evidence="9" id="KW-1185">Reference proteome</keyword>
<dbReference type="InterPro" id="IPR001453">
    <property type="entry name" value="MoaB/Mog_dom"/>
</dbReference>
<comment type="similarity">
    <text evidence="3 6">Belongs to the MoeA family.</text>
</comment>
<evidence type="ECO:0000313" key="8">
    <source>
        <dbReference type="EMBL" id="MBC6993279.1"/>
    </source>
</evidence>